<keyword evidence="2" id="KW-0472">Membrane</keyword>
<proteinExistence type="predicted"/>
<dbReference type="Proteomes" id="UP000248783">
    <property type="component" value="Unassembled WGS sequence"/>
</dbReference>
<feature type="compositionally biased region" description="Gly residues" evidence="1">
    <location>
        <begin position="1"/>
        <end position="10"/>
    </location>
</feature>
<feature type="region of interest" description="Disordered" evidence="1">
    <location>
        <begin position="1"/>
        <end position="43"/>
    </location>
</feature>
<gene>
    <name evidence="4" type="ORF">DNL40_09230</name>
</gene>
<dbReference type="Pfam" id="PF12089">
    <property type="entry name" value="DUF3566"/>
    <property type="match status" value="1"/>
</dbReference>
<protein>
    <submittedName>
        <fullName evidence="4">DUF3566 domain-containing protein</fullName>
    </submittedName>
</protein>
<evidence type="ECO:0000256" key="1">
    <source>
        <dbReference type="SAM" id="MobiDB-lite"/>
    </source>
</evidence>
<accession>A0A2W5WY63</accession>
<reference evidence="4 5" key="1">
    <citation type="submission" date="2018-06" db="EMBL/GenBank/DDBJ databases">
        <title>Whole genome sequencing of a novel hydrocarbon degrading bacterial strain, PW21 isolated from oil contaminated produced water sample.</title>
        <authorList>
            <person name="Nagkirti P."/>
            <person name="Shaikh A."/>
            <person name="Gowdaman V."/>
            <person name="Engineer A.E."/>
            <person name="Dagar S."/>
            <person name="Dhakephalkar P.K."/>
        </authorList>
    </citation>
    <scope>NUCLEOTIDE SEQUENCE [LARGE SCALE GENOMIC DNA]</scope>
    <source>
        <strain evidence="4 5">PW21</strain>
    </source>
</reference>
<feature type="transmembrane region" description="Helical" evidence="2">
    <location>
        <begin position="123"/>
        <end position="146"/>
    </location>
</feature>
<feature type="transmembrane region" description="Helical" evidence="2">
    <location>
        <begin position="64"/>
        <end position="87"/>
    </location>
</feature>
<organism evidence="4 5">
    <name type="scientific">Xylanimonas oleitrophica</name>
    <dbReference type="NCBI Taxonomy" id="2607479"/>
    <lineage>
        <taxon>Bacteria</taxon>
        <taxon>Bacillati</taxon>
        <taxon>Actinomycetota</taxon>
        <taxon>Actinomycetes</taxon>
        <taxon>Micrococcales</taxon>
        <taxon>Promicromonosporaceae</taxon>
        <taxon>Xylanimonas</taxon>
    </lineage>
</organism>
<evidence type="ECO:0000313" key="5">
    <source>
        <dbReference type="Proteomes" id="UP000248783"/>
    </source>
</evidence>
<evidence type="ECO:0000259" key="3">
    <source>
        <dbReference type="Pfam" id="PF12089"/>
    </source>
</evidence>
<evidence type="ECO:0000313" key="4">
    <source>
        <dbReference type="EMBL" id="PZR53226.1"/>
    </source>
</evidence>
<comment type="caution">
    <text evidence="4">The sequence shown here is derived from an EMBL/GenBank/DDBJ whole genome shotgun (WGS) entry which is preliminary data.</text>
</comment>
<evidence type="ECO:0000256" key="2">
    <source>
        <dbReference type="SAM" id="Phobius"/>
    </source>
</evidence>
<dbReference type="InterPro" id="IPR021949">
    <property type="entry name" value="DUF3566_TM"/>
</dbReference>
<keyword evidence="2" id="KW-1133">Transmembrane helix</keyword>
<feature type="domain" description="DUF3566" evidence="3">
    <location>
        <begin position="46"/>
        <end position="162"/>
    </location>
</feature>
<sequence>MHYTAGGVGLTGDPATGTPAPGYGGPGAGQAAPAAQQAPRTALGGPRRVRLTVSRIDPWSVMKLAFLLAVAIGIMTVVATAVFWYVIDGLGVFATVQDFVNDAVGNETVNVTQFVEFDRMVSLSTLVAVINMVLLTAIATIMAILYNITAALVGGVHVTLTDD</sequence>
<keyword evidence="2" id="KW-0812">Transmembrane</keyword>
<name>A0A2W5WY63_9MICO</name>
<feature type="compositionally biased region" description="Low complexity" evidence="1">
    <location>
        <begin position="29"/>
        <end position="42"/>
    </location>
</feature>
<dbReference type="AlphaFoldDB" id="A0A2W5WY63"/>
<dbReference type="EMBL" id="QKWH01000005">
    <property type="protein sequence ID" value="PZR53226.1"/>
    <property type="molecule type" value="Genomic_DNA"/>
</dbReference>
<keyword evidence="5" id="KW-1185">Reference proteome</keyword>